<dbReference type="Gene3D" id="1.10.287.950">
    <property type="entry name" value="Methyl-accepting chemotaxis protein"/>
    <property type="match status" value="1"/>
</dbReference>
<evidence type="ECO:0000256" key="7">
    <source>
        <dbReference type="ARBA" id="ARBA00023136"/>
    </source>
</evidence>
<dbReference type="Proteomes" id="UP000019486">
    <property type="component" value="Unassembled WGS sequence"/>
</dbReference>
<keyword evidence="8 10" id="KW-0807">Transducer</keyword>
<evidence type="ECO:0000256" key="11">
    <source>
        <dbReference type="SAM" id="MobiDB-lite"/>
    </source>
</evidence>
<keyword evidence="5" id="KW-0812">Transmembrane</keyword>
<dbReference type="PANTHER" id="PTHR32089:SF39">
    <property type="entry name" value="METHYL-ACCEPTING CHEMOTAXIS PROTEIN HLYB"/>
    <property type="match status" value="1"/>
</dbReference>
<dbReference type="GO" id="GO:0005886">
    <property type="term" value="C:plasma membrane"/>
    <property type="evidence" value="ECO:0007669"/>
    <property type="project" value="UniProtKB-SubCell"/>
</dbReference>
<evidence type="ECO:0000259" key="12">
    <source>
        <dbReference type="PROSITE" id="PS50111"/>
    </source>
</evidence>
<dbReference type="GO" id="GO:0006935">
    <property type="term" value="P:chemotaxis"/>
    <property type="evidence" value="ECO:0007669"/>
    <property type="project" value="UniProtKB-KW"/>
</dbReference>
<dbReference type="PATRIC" id="fig|1385369.3.peg.3180"/>
<evidence type="ECO:0000313" key="13">
    <source>
        <dbReference type="EMBL" id="EWY39821.1"/>
    </source>
</evidence>
<accession>W9H4V4</accession>
<dbReference type="PRINTS" id="PR00260">
    <property type="entry name" value="CHEMTRNSDUCR"/>
</dbReference>
<keyword evidence="2" id="KW-1003">Cell membrane</keyword>
<keyword evidence="6" id="KW-1133">Transmembrane helix</keyword>
<keyword evidence="4" id="KW-0145">Chemotaxis</keyword>
<dbReference type="GO" id="GO:0004888">
    <property type="term" value="F:transmembrane signaling receptor activity"/>
    <property type="evidence" value="ECO:0007669"/>
    <property type="project" value="InterPro"/>
</dbReference>
<dbReference type="SUPFAM" id="SSF58104">
    <property type="entry name" value="Methyl-accepting chemotaxis protein (MCP) signaling domain"/>
    <property type="match status" value="1"/>
</dbReference>
<evidence type="ECO:0000256" key="6">
    <source>
        <dbReference type="ARBA" id="ARBA00022989"/>
    </source>
</evidence>
<name>W9H4V4_9PROT</name>
<keyword evidence="7" id="KW-0472">Membrane</keyword>
<dbReference type="InterPro" id="IPR004090">
    <property type="entry name" value="Chemotax_Me-accpt_rcpt"/>
</dbReference>
<dbReference type="InterPro" id="IPR004089">
    <property type="entry name" value="MCPsignal_dom"/>
</dbReference>
<evidence type="ECO:0000256" key="1">
    <source>
        <dbReference type="ARBA" id="ARBA00004651"/>
    </source>
</evidence>
<evidence type="ECO:0000256" key="4">
    <source>
        <dbReference type="ARBA" id="ARBA00022500"/>
    </source>
</evidence>
<reference evidence="13 14" key="1">
    <citation type="submission" date="2013-08" db="EMBL/GenBank/DDBJ databases">
        <title>The genome sequence of Skermanella stibiiresistens.</title>
        <authorList>
            <person name="Zhu W."/>
            <person name="Wang G."/>
        </authorList>
    </citation>
    <scope>NUCLEOTIDE SEQUENCE [LARGE SCALE GENOMIC DNA]</scope>
    <source>
        <strain evidence="13 14">SB22</strain>
    </source>
</reference>
<dbReference type="Pfam" id="PF00015">
    <property type="entry name" value="MCPsignal"/>
    <property type="match status" value="1"/>
</dbReference>
<dbReference type="EMBL" id="AVFL01000010">
    <property type="protein sequence ID" value="EWY39821.1"/>
    <property type="molecule type" value="Genomic_DNA"/>
</dbReference>
<evidence type="ECO:0000256" key="3">
    <source>
        <dbReference type="ARBA" id="ARBA00022481"/>
    </source>
</evidence>
<feature type="domain" description="Methyl-accepting transducer" evidence="12">
    <location>
        <begin position="74"/>
        <end position="313"/>
    </location>
</feature>
<evidence type="ECO:0000256" key="10">
    <source>
        <dbReference type="PROSITE-ProRule" id="PRU00284"/>
    </source>
</evidence>
<dbReference type="RefSeq" id="WP_084164763.1">
    <property type="nucleotide sequence ID" value="NZ_AVFL01000010.1"/>
</dbReference>
<gene>
    <name evidence="13" type="ORF">N825_04770</name>
</gene>
<proteinExistence type="inferred from homology"/>
<dbReference type="AlphaFoldDB" id="W9H4V4"/>
<keyword evidence="14" id="KW-1185">Reference proteome</keyword>
<feature type="region of interest" description="Disordered" evidence="11">
    <location>
        <begin position="14"/>
        <end position="35"/>
    </location>
</feature>
<dbReference type="SMART" id="SM00283">
    <property type="entry name" value="MA"/>
    <property type="match status" value="1"/>
</dbReference>
<dbReference type="OrthoDB" id="5292315at2"/>
<evidence type="ECO:0000313" key="14">
    <source>
        <dbReference type="Proteomes" id="UP000019486"/>
    </source>
</evidence>
<protein>
    <submittedName>
        <fullName evidence="13">Methyl-accepting chemotaxis protein</fullName>
    </submittedName>
</protein>
<dbReference type="PANTHER" id="PTHR32089">
    <property type="entry name" value="METHYL-ACCEPTING CHEMOTAXIS PROTEIN MCPB"/>
    <property type="match status" value="1"/>
</dbReference>
<evidence type="ECO:0000256" key="8">
    <source>
        <dbReference type="ARBA" id="ARBA00023224"/>
    </source>
</evidence>
<dbReference type="PROSITE" id="PS50111">
    <property type="entry name" value="CHEMOTAXIS_TRANSDUC_2"/>
    <property type="match status" value="1"/>
</dbReference>
<dbReference type="GO" id="GO:0007165">
    <property type="term" value="P:signal transduction"/>
    <property type="evidence" value="ECO:0007669"/>
    <property type="project" value="UniProtKB-KW"/>
</dbReference>
<comment type="similarity">
    <text evidence="9">Belongs to the methyl-accepting chemotaxis (MCP) protein family.</text>
</comment>
<keyword evidence="3" id="KW-0488">Methylation</keyword>
<evidence type="ECO:0000256" key="2">
    <source>
        <dbReference type="ARBA" id="ARBA00022475"/>
    </source>
</evidence>
<evidence type="ECO:0000256" key="5">
    <source>
        <dbReference type="ARBA" id="ARBA00022692"/>
    </source>
</evidence>
<comment type="caution">
    <text evidence="13">The sequence shown here is derived from an EMBL/GenBank/DDBJ whole genome shotgun (WGS) entry which is preliminary data.</text>
</comment>
<sequence>MAFGLLRSIAGGRAGSPSPVSGLTPGEAAEPGNSAWDTAARDDAAHGELLARWLGFSELQNHCLDALSIEVRRTSDLVESSTLEISSRFRDLANSAREQTKRVEDIIAVANSVTIEGEAIPLDRVVATMQNILVEMVNNIVNLSKQAMTMVYVLDDVVRDVGEVEKSIADIDTINRQTNFLALNATIEASRAGEAGRTFAVVANEVRHLSKATGDLAGRMREKVGAVVVGVRRGHEILRDIANTDLSPQMLAKDRIDMTMMSLVAQSQHFQSVLQDAARVSTEISAHISQVITRMQFQDLAKQRLDHVIDGMTVMSTGLGELGERTKSALPPGTPVDFPQEWVDKLLSGMTLSELRQRFVRRMLMEGTALDAHGALDHDTLFPAAAMPDPGMSDGFDDDNVELF</sequence>
<evidence type="ECO:0000256" key="9">
    <source>
        <dbReference type="ARBA" id="ARBA00029447"/>
    </source>
</evidence>
<dbReference type="STRING" id="1385369.N825_04770"/>
<organism evidence="13 14">
    <name type="scientific">Skermanella stibiiresistens SB22</name>
    <dbReference type="NCBI Taxonomy" id="1385369"/>
    <lineage>
        <taxon>Bacteria</taxon>
        <taxon>Pseudomonadati</taxon>
        <taxon>Pseudomonadota</taxon>
        <taxon>Alphaproteobacteria</taxon>
        <taxon>Rhodospirillales</taxon>
        <taxon>Azospirillaceae</taxon>
        <taxon>Skermanella</taxon>
    </lineage>
</organism>
<comment type="subcellular location">
    <subcellularLocation>
        <location evidence="1">Cell membrane</location>
        <topology evidence="1">Multi-pass membrane protein</topology>
    </subcellularLocation>
</comment>